<dbReference type="EMBL" id="CP099799">
    <property type="protein sequence ID" value="USS01682.1"/>
    <property type="molecule type" value="Genomic_DNA"/>
</dbReference>
<dbReference type="RefSeq" id="WP_120140898.1">
    <property type="nucleotide sequence ID" value="NZ_CP023671.1"/>
</dbReference>
<dbReference type="Proteomes" id="UP000280586">
    <property type="component" value="Chromosome"/>
</dbReference>
<dbReference type="InterPro" id="IPR017342">
    <property type="entry name" value="S-AdoMet-dep_Met_synth_prd"/>
</dbReference>
<dbReference type="GeneID" id="303561415"/>
<accession>A0A9N7PJY5</accession>
<sequence length="233" mass="27286">MNNKVKEFEINKEEVLRYLGYRGQEINEEINEEINNIIEECRNEVKKLVNPRYIYKFYNVFRKDNEINIKNSTLVLKGKDIKKHLVFSDTCVLMAATIGSDVERKINLYERINLTKALVMDACATTAIEELCDYIEKEIRDIVRRKCKNLNFRFSPGYGDLDIEIQKEFIKVIEANKKIGLTASSNNILFPRKSVTAIIGIINEDKFVKKRRCLECRNYNNCNFRKEGFNCGN</sequence>
<dbReference type="SUPFAM" id="SSF56507">
    <property type="entry name" value="Methionine synthase activation domain-like"/>
    <property type="match status" value="1"/>
</dbReference>
<dbReference type="Proteomes" id="UP001055437">
    <property type="component" value="Chromosome"/>
</dbReference>
<evidence type="ECO:0000313" key="4">
    <source>
        <dbReference type="Proteomes" id="UP001055437"/>
    </source>
</evidence>
<gene>
    <name evidence="1" type="ORF">CP523_12035</name>
    <name evidence="2" type="ORF">NH397_04410</name>
</gene>
<dbReference type="GO" id="GO:0008705">
    <property type="term" value="F:methionine synthase activity"/>
    <property type="evidence" value="ECO:0007669"/>
    <property type="project" value="InterPro"/>
</dbReference>
<dbReference type="KEGG" id="csep:CP523_12035"/>
<evidence type="ECO:0000313" key="1">
    <source>
        <dbReference type="EMBL" id="AYE35085.1"/>
    </source>
</evidence>
<dbReference type="InterPro" id="IPR037010">
    <property type="entry name" value="VitB12-dep_Met_synth_activ_sf"/>
</dbReference>
<proteinExistence type="predicted"/>
<evidence type="ECO:0000313" key="2">
    <source>
        <dbReference type="EMBL" id="USS01682.1"/>
    </source>
</evidence>
<dbReference type="AlphaFoldDB" id="A0A9N7PJY5"/>
<reference evidence="1 3" key="1">
    <citation type="submission" date="2017-09" db="EMBL/GenBank/DDBJ databases">
        <authorList>
            <person name="Thomas P."/>
            <person name="Seyboldt C."/>
        </authorList>
    </citation>
    <scope>NUCLEOTIDE SEQUENCE [LARGE SCALE GENOMIC DNA]</scope>
    <source>
        <strain evidence="1 3">DSM 7534</strain>
    </source>
</reference>
<dbReference type="PIRSF" id="PIRSF037984">
    <property type="entry name" value="Met_synth_TM0269_prd"/>
    <property type="match status" value="1"/>
</dbReference>
<dbReference type="EMBL" id="CP023671">
    <property type="protein sequence ID" value="AYE35085.1"/>
    <property type="molecule type" value="Genomic_DNA"/>
</dbReference>
<protein>
    <submittedName>
        <fullName evidence="1">Methionine synthase</fullName>
    </submittedName>
</protein>
<reference evidence="2" key="2">
    <citation type="submission" date="2022-06" db="EMBL/GenBank/DDBJ databases">
        <authorList>
            <person name="Holder M.E."/>
            <person name="Ajami N.J."/>
            <person name="Petrosino J.F."/>
        </authorList>
    </citation>
    <scope>NUCLEOTIDE SEQUENCE</scope>
    <source>
        <strain evidence="2">RMA 8861</strain>
    </source>
</reference>
<organism evidence="1 3">
    <name type="scientific">Clostridium septicum</name>
    <dbReference type="NCBI Taxonomy" id="1504"/>
    <lineage>
        <taxon>Bacteria</taxon>
        <taxon>Bacillati</taxon>
        <taxon>Bacillota</taxon>
        <taxon>Clostridia</taxon>
        <taxon>Eubacteriales</taxon>
        <taxon>Clostridiaceae</taxon>
        <taxon>Clostridium</taxon>
    </lineage>
</organism>
<name>A0A9N7PJY5_CLOSE</name>
<dbReference type="Gene3D" id="3.40.109.40">
    <property type="match status" value="1"/>
</dbReference>
<evidence type="ECO:0000313" key="3">
    <source>
        <dbReference type="Proteomes" id="UP000280586"/>
    </source>
</evidence>
<keyword evidence="4" id="KW-1185">Reference proteome</keyword>